<name>B8GF57_METPE</name>
<dbReference type="Gene3D" id="3.40.1160.10">
    <property type="entry name" value="Acetylglutamate kinase-like"/>
    <property type="match status" value="1"/>
</dbReference>
<dbReference type="AlphaFoldDB" id="B8GF57"/>
<evidence type="ECO:0000313" key="3">
    <source>
        <dbReference type="Proteomes" id="UP000002457"/>
    </source>
</evidence>
<sequence>MRYQLPRIGSIVVRRRVILYSGETPHLYTMSMQSALVVKLGGSLLDQVPRLVKELQRSERSLLLVPGGGPFADQVRALSLDGDEAHWMAIAGMEQFGWYLASQGMEPTDRLSMDRGISVLLPYRLLREEDPLPHTWEVTSDTIAAWVADKLHLDLLLIKSVDRLTIGGRAVDLIEQPDCCKEVDPCLISFVLSHRIPTTIVNGRVAGRVTEYLGGVQIPCTAIRSPETSI</sequence>
<keyword evidence="3" id="KW-1185">Reference proteome</keyword>
<proteinExistence type="predicted"/>
<dbReference type="SUPFAM" id="SSF53633">
    <property type="entry name" value="Carbamate kinase-like"/>
    <property type="match status" value="1"/>
</dbReference>
<gene>
    <name evidence="2" type="ordered locus">Mpal_2593</name>
</gene>
<dbReference type="STRING" id="521011.Mpal_2593"/>
<reference evidence="2 3" key="1">
    <citation type="journal article" date="2015" name="Genome Announc.">
        <title>Complete Genome Sequence of Methanosphaerula palustris E1-9CT, a Hydrogenotrophic Methanogen Isolated from a Minerotrophic Fen Peatland.</title>
        <authorList>
            <person name="Cadillo-Quiroz H."/>
            <person name="Browne P."/>
            <person name="Kyrpides N."/>
            <person name="Woyke T."/>
            <person name="Goodwin L."/>
            <person name="Detter C."/>
            <person name="Yavitt J.B."/>
            <person name="Zinder S.H."/>
        </authorList>
    </citation>
    <scope>NUCLEOTIDE SEQUENCE [LARGE SCALE GENOMIC DNA]</scope>
    <source>
        <strain evidence="3">ATCC BAA-1556 / DSM 19958 / E1-9c</strain>
    </source>
</reference>
<dbReference type="HOGENOM" id="CLU_089197_0_0_2"/>
<accession>B8GF57</accession>
<protein>
    <submittedName>
        <fullName evidence="2">Aspartate/glutamate/uridylate kinase</fullName>
    </submittedName>
</protein>
<evidence type="ECO:0000259" key="1">
    <source>
        <dbReference type="Pfam" id="PF00696"/>
    </source>
</evidence>
<dbReference type="GO" id="GO:0016301">
    <property type="term" value="F:kinase activity"/>
    <property type="evidence" value="ECO:0007669"/>
    <property type="project" value="UniProtKB-KW"/>
</dbReference>
<dbReference type="InterPro" id="IPR001048">
    <property type="entry name" value="Asp/Glu/Uridylate_kinase"/>
</dbReference>
<keyword evidence="2" id="KW-0808">Transferase</keyword>
<organism evidence="2 3">
    <name type="scientific">Methanosphaerula palustris (strain ATCC BAA-1556 / DSM 19958 / E1-9c)</name>
    <dbReference type="NCBI Taxonomy" id="521011"/>
    <lineage>
        <taxon>Archaea</taxon>
        <taxon>Methanobacteriati</taxon>
        <taxon>Methanobacteriota</taxon>
        <taxon>Stenosarchaea group</taxon>
        <taxon>Methanomicrobia</taxon>
        <taxon>Methanomicrobiales</taxon>
        <taxon>Methanoregulaceae</taxon>
        <taxon>Methanosphaerula</taxon>
    </lineage>
</organism>
<dbReference type="EMBL" id="CP001338">
    <property type="protein sequence ID" value="ACL17863.1"/>
    <property type="molecule type" value="Genomic_DNA"/>
</dbReference>
<dbReference type="eggNOG" id="arCOG00859">
    <property type="taxonomic scope" value="Archaea"/>
</dbReference>
<keyword evidence="2" id="KW-0418">Kinase</keyword>
<dbReference type="Pfam" id="PF00696">
    <property type="entry name" value="AA_kinase"/>
    <property type="match status" value="1"/>
</dbReference>
<feature type="domain" description="Aspartate/glutamate/uridylate kinase" evidence="1">
    <location>
        <begin position="36"/>
        <end position="95"/>
    </location>
</feature>
<dbReference type="KEGG" id="mpl:Mpal_2593"/>
<dbReference type="Proteomes" id="UP000002457">
    <property type="component" value="Chromosome"/>
</dbReference>
<evidence type="ECO:0000313" key="2">
    <source>
        <dbReference type="EMBL" id="ACL17863.1"/>
    </source>
</evidence>
<dbReference type="InterPro" id="IPR036393">
    <property type="entry name" value="AceGlu_kinase-like_sf"/>
</dbReference>